<evidence type="ECO:0000256" key="1">
    <source>
        <dbReference type="ARBA" id="ARBA00022741"/>
    </source>
</evidence>
<organism evidence="3 4">
    <name type="scientific">Thlaspi arvense</name>
    <name type="common">Field penny-cress</name>
    <dbReference type="NCBI Taxonomy" id="13288"/>
    <lineage>
        <taxon>Eukaryota</taxon>
        <taxon>Viridiplantae</taxon>
        <taxon>Streptophyta</taxon>
        <taxon>Embryophyta</taxon>
        <taxon>Tracheophyta</taxon>
        <taxon>Spermatophyta</taxon>
        <taxon>Magnoliopsida</taxon>
        <taxon>eudicotyledons</taxon>
        <taxon>Gunneridae</taxon>
        <taxon>Pentapetalae</taxon>
        <taxon>rosids</taxon>
        <taxon>malvids</taxon>
        <taxon>Brassicales</taxon>
        <taxon>Brassicaceae</taxon>
        <taxon>Thlaspideae</taxon>
        <taxon>Thlaspi</taxon>
    </lineage>
</organism>
<comment type="caution">
    <text evidence="3">The sequence shown here is derived from an EMBL/GenBank/DDBJ whole genome shotgun (WGS) entry which is preliminary data.</text>
</comment>
<keyword evidence="2" id="KW-0067">ATP-binding</keyword>
<name>A0AAU9S2E0_THLAR</name>
<dbReference type="Gene3D" id="1.10.510.10">
    <property type="entry name" value="Transferase(Phosphotransferase) domain 1"/>
    <property type="match status" value="1"/>
</dbReference>
<keyword evidence="1" id="KW-0547">Nucleotide-binding</keyword>
<dbReference type="GO" id="GO:0005524">
    <property type="term" value="F:ATP binding"/>
    <property type="evidence" value="ECO:0007669"/>
    <property type="project" value="UniProtKB-KW"/>
</dbReference>
<evidence type="ECO:0000313" key="3">
    <source>
        <dbReference type="EMBL" id="CAH2056749.1"/>
    </source>
</evidence>
<reference evidence="3 4" key="1">
    <citation type="submission" date="2022-03" db="EMBL/GenBank/DDBJ databases">
        <authorList>
            <person name="Nunn A."/>
            <person name="Chopra R."/>
            <person name="Nunn A."/>
            <person name="Contreras Garrido A."/>
        </authorList>
    </citation>
    <scope>NUCLEOTIDE SEQUENCE [LARGE SCALE GENOMIC DNA]</scope>
</reference>
<dbReference type="SUPFAM" id="SSF56112">
    <property type="entry name" value="Protein kinase-like (PK-like)"/>
    <property type="match status" value="1"/>
</dbReference>
<dbReference type="Proteomes" id="UP000836841">
    <property type="component" value="Unassembled WGS sequence"/>
</dbReference>
<gene>
    <name evidence="3" type="ORF">TAV2_LOCUS11964</name>
</gene>
<sequence>MGQTGHDPRSGHSGLSCTELTRTGKATTSTDVFAFGSFLLEVACGRRPIELRGTPESILLVDWVFEKWKTGVLLEASDPNLGEGVRSGKWVWY</sequence>
<dbReference type="EMBL" id="CAJVSB020000542">
    <property type="protein sequence ID" value="CAH2056749.1"/>
    <property type="molecule type" value="Genomic_DNA"/>
</dbReference>
<evidence type="ECO:0000256" key="2">
    <source>
        <dbReference type="ARBA" id="ARBA00022840"/>
    </source>
</evidence>
<accession>A0AAU9S2E0</accession>
<protein>
    <recommendedName>
        <fullName evidence="5">Serine-threonine/tyrosine-protein kinase catalytic domain-containing protein</fullName>
    </recommendedName>
</protein>
<evidence type="ECO:0000313" key="4">
    <source>
        <dbReference type="Proteomes" id="UP000836841"/>
    </source>
</evidence>
<dbReference type="PANTHER" id="PTHR27007">
    <property type="match status" value="1"/>
</dbReference>
<dbReference type="InterPro" id="IPR011009">
    <property type="entry name" value="Kinase-like_dom_sf"/>
</dbReference>
<dbReference type="InterPro" id="IPR050528">
    <property type="entry name" value="L-type_Lectin-RKs"/>
</dbReference>
<dbReference type="AlphaFoldDB" id="A0AAU9S2E0"/>
<evidence type="ECO:0008006" key="5">
    <source>
        <dbReference type="Google" id="ProtNLM"/>
    </source>
</evidence>
<proteinExistence type="predicted"/>
<keyword evidence="4" id="KW-1185">Reference proteome</keyword>